<gene>
    <name evidence="1" type="ORF">F1649_07550</name>
</gene>
<name>A0A5M9HBR8_9SPHI</name>
<reference evidence="1 2" key="1">
    <citation type="submission" date="2019-09" db="EMBL/GenBank/DDBJ databases">
        <title>Pararcticibacter amylolyticus gen. nov., sp. nov., isolated from a rottenly hemp rope, and reclassification of Pedobacter tournemirensis as Pararcticibacter tournemirensis comb. nov.</title>
        <authorList>
            <person name="Cai Y."/>
        </authorList>
    </citation>
    <scope>NUCLEOTIDE SEQUENCE [LARGE SCALE GENOMIC DNA]</scope>
    <source>
        <strain evidence="1 2">TF5-37.2-LB10</strain>
    </source>
</reference>
<accession>A0A5M9HBR8</accession>
<comment type="caution">
    <text evidence="1">The sequence shown here is derived from an EMBL/GenBank/DDBJ whole genome shotgun (WGS) entry which is preliminary data.</text>
</comment>
<proteinExistence type="predicted"/>
<protein>
    <submittedName>
        <fullName evidence="1">Uncharacterized protein</fullName>
    </submittedName>
</protein>
<evidence type="ECO:0000313" key="2">
    <source>
        <dbReference type="Proteomes" id="UP000322918"/>
    </source>
</evidence>
<organism evidence="1 2">
    <name type="scientific">Arcticibacter tournemirensis</name>
    <dbReference type="NCBI Taxonomy" id="699437"/>
    <lineage>
        <taxon>Bacteria</taxon>
        <taxon>Pseudomonadati</taxon>
        <taxon>Bacteroidota</taxon>
        <taxon>Sphingobacteriia</taxon>
        <taxon>Sphingobacteriales</taxon>
        <taxon>Sphingobacteriaceae</taxon>
        <taxon>Arcticibacter</taxon>
    </lineage>
</organism>
<dbReference type="Proteomes" id="UP000322918">
    <property type="component" value="Unassembled WGS sequence"/>
</dbReference>
<dbReference type="OrthoDB" id="4563059at2"/>
<sequence>MDDIKIPSVGRIVHYFPVNDVTCSANNATVVPAIIVQNWGGLVSNISVFPANPDSTNVFRLSVQHKSQVPKDTEGNPLGRYWDWPEIK</sequence>
<dbReference type="EMBL" id="VWNE01000010">
    <property type="protein sequence ID" value="KAA8483735.1"/>
    <property type="molecule type" value="Genomic_DNA"/>
</dbReference>
<keyword evidence="2" id="KW-1185">Reference proteome</keyword>
<evidence type="ECO:0000313" key="1">
    <source>
        <dbReference type="EMBL" id="KAA8483735.1"/>
    </source>
</evidence>
<dbReference type="AlphaFoldDB" id="A0A5M9HBR8"/>
<dbReference type="RefSeq" id="WP_141814548.1">
    <property type="nucleotide sequence ID" value="NZ_VFPL01000001.1"/>
</dbReference>